<evidence type="ECO:0000313" key="4">
    <source>
        <dbReference type="EMBL" id="RKN37678.1"/>
    </source>
</evidence>
<evidence type="ECO:0000256" key="2">
    <source>
        <dbReference type="SAM" id="Phobius"/>
    </source>
</evidence>
<keyword evidence="5" id="KW-1185">Reference proteome</keyword>
<feature type="region of interest" description="Disordered" evidence="1">
    <location>
        <begin position="62"/>
        <end position="184"/>
    </location>
</feature>
<feature type="compositionally biased region" description="Pro residues" evidence="1">
    <location>
        <begin position="105"/>
        <end position="117"/>
    </location>
</feature>
<accession>A0A3A9YN22</accession>
<feature type="compositionally biased region" description="Low complexity" evidence="1">
    <location>
        <begin position="118"/>
        <end position="133"/>
    </location>
</feature>
<comment type="caution">
    <text evidence="4">The sequence shown here is derived from an EMBL/GenBank/DDBJ whole genome shotgun (WGS) entry which is preliminary data.</text>
</comment>
<protein>
    <recommendedName>
        <fullName evidence="3">Excalibur calcium-binding domain-containing protein</fullName>
    </recommendedName>
</protein>
<proteinExistence type="predicted"/>
<keyword evidence="2" id="KW-1133">Transmembrane helix</keyword>
<dbReference type="AlphaFoldDB" id="A0A3A9YN22"/>
<organism evidence="4 5">
    <name type="scientific">Micromonospora endolithica</name>
    <dbReference type="NCBI Taxonomy" id="230091"/>
    <lineage>
        <taxon>Bacteria</taxon>
        <taxon>Bacillati</taxon>
        <taxon>Actinomycetota</taxon>
        <taxon>Actinomycetes</taxon>
        <taxon>Micromonosporales</taxon>
        <taxon>Micromonosporaceae</taxon>
        <taxon>Micromonospora</taxon>
    </lineage>
</organism>
<keyword evidence="2" id="KW-0472">Membrane</keyword>
<dbReference type="Proteomes" id="UP000281726">
    <property type="component" value="Unassembled WGS sequence"/>
</dbReference>
<evidence type="ECO:0000259" key="3">
    <source>
        <dbReference type="SMART" id="SM00894"/>
    </source>
</evidence>
<dbReference type="EMBL" id="RBAK01000027">
    <property type="protein sequence ID" value="RKN37678.1"/>
    <property type="molecule type" value="Genomic_DNA"/>
</dbReference>
<dbReference type="OrthoDB" id="5241375at2"/>
<reference evidence="4 5" key="1">
    <citation type="journal article" date="2004" name="Syst. Appl. Microbiol.">
        <title>Cryptoendolithic actinomycetes from antarctic sandstone rock samples: Micromonospora endolithica sp. nov. and two isolates related to Micromonospora coerulea Jensen 1932.</title>
        <authorList>
            <person name="Hirsch P."/>
            <person name="Mevs U."/>
            <person name="Kroppenstedt R.M."/>
            <person name="Schumann P."/>
            <person name="Stackebrandt E."/>
        </authorList>
    </citation>
    <scope>NUCLEOTIDE SEQUENCE [LARGE SCALE GENOMIC DNA]</scope>
    <source>
        <strain evidence="4 5">JCM 12677</strain>
    </source>
</reference>
<feature type="compositionally biased region" description="Polar residues" evidence="1">
    <location>
        <begin position="75"/>
        <end position="91"/>
    </location>
</feature>
<feature type="compositionally biased region" description="Basic and acidic residues" evidence="1">
    <location>
        <begin position="171"/>
        <end position="184"/>
    </location>
</feature>
<dbReference type="Pfam" id="PF05901">
    <property type="entry name" value="Excalibur"/>
    <property type="match status" value="1"/>
</dbReference>
<evidence type="ECO:0000313" key="5">
    <source>
        <dbReference type="Proteomes" id="UP000281726"/>
    </source>
</evidence>
<dbReference type="SMART" id="SM00894">
    <property type="entry name" value="Excalibur"/>
    <property type="match status" value="1"/>
</dbReference>
<dbReference type="InterPro" id="IPR008613">
    <property type="entry name" value="Excalibur_Ca-bd_domain"/>
</dbReference>
<gene>
    <name evidence="4" type="ORF">D7223_32225</name>
</gene>
<feature type="compositionally biased region" description="Polar residues" evidence="1">
    <location>
        <begin position="1"/>
        <end position="18"/>
    </location>
</feature>
<feature type="domain" description="Excalibur calcium-binding" evidence="3">
    <location>
        <begin position="145"/>
        <end position="182"/>
    </location>
</feature>
<name>A0A3A9YN22_9ACTN</name>
<feature type="region of interest" description="Disordered" evidence="1">
    <location>
        <begin position="1"/>
        <end position="41"/>
    </location>
</feature>
<feature type="transmembrane region" description="Helical" evidence="2">
    <location>
        <begin position="44"/>
        <end position="65"/>
    </location>
</feature>
<sequence>MTHPPTNDDPQNNQSDATAQFPVYATSAVPPPTPAEPPRKKAPWLIGAGILTILCCCGTAVGSLVDDPDSPKPAATSTPSTNQLADTTTPTPIAGGNPTQTPALRPTPPTTAAPNPAPSRSTAKPRPTRTTSKPKPPPAPKTDPRFDTCKEANANGYGPYVEGEDPEYDWYQDRDGDGIVCERR</sequence>
<evidence type="ECO:0000256" key="1">
    <source>
        <dbReference type="SAM" id="MobiDB-lite"/>
    </source>
</evidence>
<dbReference type="RefSeq" id="WP_120733464.1">
    <property type="nucleotide sequence ID" value="NZ_RBAK01000027.1"/>
</dbReference>
<keyword evidence="2" id="KW-0812">Transmembrane</keyword>